<gene>
    <name evidence="1" type="ORF">IE53DRAFT_366976</name>
</gene>
<accession>A0ACD0P3M1</accession>
<organism evidence="1 2">
    <name type="scientific">Violaceomyces palustris</name>
    <dbReference type="NCBI Taxonomy" id="1673888"/>
    <lineage>
        <taxon>Eukaryota</taxon>
        <taxon>Fungi</taxon>
        <taxon>Dikarya</taxon>
        <taxon>Basidiomycota</taxon>
        <taxon>Ustilaginomycotina</taxon>
        <taxon>Ustilaginomycetes</taxon>
        <taxon>Violaceomycetales</taxon>
        <taxon>Violaceomycetaceae</taxon>
        <taxon>Violaceomyces</taxon>
    </lineage>
</organism>
<reference evidence="1 2" key="1">
    <citation type="journal article" date="2018" name="Mol. Biol. Evol.">
        <title>Broad Genomic Sampling Reveals a Smut Pathogenic Ancestry of the Fungal Clade Ustilaginomycotina.</title>
        <authorList>
            <person name="Kijpornyongpan T."/>
            <person name="Mondo S.J."/>
            <person name="Barry K."/>
            <person name="Sandor L."/>
            <person name="Lee J."/>
            <person name="Lipzen A."/>
            <person name="Pangilinan J."/>
            <person name="LaButti K."/>
            <person name="Hainaut M."/>
            <person name="Henrissat B."/>
            <person name="Grigoriev I.V."/>
            <person name="Spatafora J.W."/>
            <person name="Aime M.C."/>
        </authorList>
    </citation>
    <scope>NUCLEOTIDE SEQUENCE [LARGE SCALE GENOMIC DNA]</scope>
    <source>
        <strain evidence="1 2">SA 807</strain>
    </source>
</reference>
<dbReference type="EMBL" id="KZ819762">
    <property type="protein sequence ID" value="PWN52698.1"/>
    <property type="molecule type" value="Genomic_DNA"/>
</dbReference>
<proteinExistence type="predicted"/>
<sequence length="258" mass="28781">MADFYMRTALALDKVNSKKSSIKAAASTHSKDDTKRVLALLVNSLAFRQPLQSIIQSSQLRRLEAKVFSQFDRKSRVGGHGDDDDGDGDHDHDDEVEGNRRGRKKSQSAATKRSSKTSDDKQSRSDRAWNGVKDLPSSSSLILVLVHDLLLSSRGIQASKNWPPKLAVERHRARLHSELVRVQIKMGKSSFQELKAGNEVVEAGQGGRSHNQIVGSIPRWVRVNELKSDLESVKRWFQEKGWKLVDGEGDGPCFLIES</sequence>
<name>A0ACD0P3M1_9BASI</name>
<dbReference type="Proteomes" id="UP000245626">
    <property type="component" value="Unassembled WGS sequence"/>
</dbReference>
<protein>
    <submittedName>
        <fullName evidence="1">Uncharacterized protein</fullName>
    </submittedName>
</protein>
<evidence type="ECO:0000313" key="2">
    <source>
        <dbReference type="Proteomes" id="UP000245626"/>
    </source>
</evidence>
<evidence type="ECO:0000313" key="1">
    <source>
        <dbReference type="EMBL" id="PWN52698.1"/>
    </source>
</evidence>
<keyword evidence="2" id="KW-1185">Reference proteome</keyword>